<dbReference type="PANTHER" id="PTHR33112">
    <property type="entry name" value="DOMAIN PROTEIN, PUTATIVE-RELATED"/>
    <property type="match status" value="1"/>
</dbReference>
<comment type="caution">
    <text evidence="2">The sequence shown here is derived from an EMBL/GenBank/DDBJ whole genome shotgun (WGS) entry which is preliminary data.</text>
</comment>
<accession>A0A7J6ITF7</accession>
<reference evidence="2 3" key="2">
    <citation type="submission" date="2020-04" db="EMBL/GenBank/DDBJ databases">
        <title>Genome sequencing and assembly of multiple isolates from the Colletotrichum gloeosporioides species complex.</title>
        <authorList>
            <person name="Gan P."/>
            <person name="Shirasu K."/>
        </authorList>
    </citation>
    <scope>NUCLEOTIDE SEQUENCE [LARGE SCALE GENOMIC DNA]</scope>
    <source>
        <strain evidence="2 3">Nara gc5</strain>
    </source>
</reference>
<gene>
    <name evidence="2" type="ORF">CGGC5_v012095</name>
</gene>
<dbReference type="PANTHER" id="PTHR33112:SF10">
    <property type="entry name" value="TOL"/>
    <property type="match status" value="1"/>
</dbReference>
<dbReference type="OrthoDB" id="5125733at2759"/>
<proteinExistence type="predicted"/>
<feature type="domain" description="Heterokaryon incompatibility" evidence="1">
    <location>
        <begin position="135"/>
        <end position="279"/>
    </location>
</feature>
<dbReference type="Pfam" id="PF06985">
    <property type="entry name" value="HET"/>
    <property type="match status" value="1"/>
</dbReference>
<sequence>MENIAKRSKACALCEMLYQSAKEAGLSDSDTLKCRRVESTIMIEPHGATLLSIFADPKNPEFWVDHTQIGHAQLSQPLSDFQMTLFKEWLRVCDEEHNHRFKLEVELPTRVLDVGTNEQPKLCLHEEQKPMLGQYVALSHCWGTAQSFSTLRSNVVKFRQYIAFEDLPKTFKDAIEITRKLEFRYLWIDSLCIVQDDPMDWEREAASMEHVFSSASVTIAASSARSSLEGFLPTRKEQQSFITIKTPSGGTVFIRKSIDNFRRDVEESVLNQRGWVLQERALARRTIHFTSSQVYWECGSGIHCESMMKLVK</sequence>
<dbReference type="GeneID" id="43614969"/>
<dbReference type="RefSeq" id="XP_031889719.2">
    <property type="nucleotide sequence ID" value="XM_032030910.2"/>
</dbReference>
<evidence type="ECO:0000313" key="2">
    <source>
        <dbReference type="EMBL" id="KAF4479303.1"/>
    </source>
</evidence>
<reference evidence="2 3" key="1">
    <citation type="submission" date="2012-08" db="EMBL/GenBank/DDBJ databases">
        <authorList>
            <person name="Gan P.H.P."/>
            <person name="Ikeda K."/>
            <person name="Irieda H."/>
            <person name="Narusaka M."/>
            <person name="O'Connell R.J."/>
            <person name="Narusaka Y."/>
            <person name="Takano Y."/>
            <person name="Kubo Y."/>
            <person name="Shirasu K."/>
        </authorList>
    </citation>
    <scope>NUCLEOTIDE SEQUENCE [LARGE SCALE GENOMIC DNA]</scope>
    <source>
        <strain evidence="2 3">Nara gc5</strain>
    </source>
</reference>
<evidence type="ECO:0000313" key="3">
    <source>
        <dbReference type="Proteomes" id="UP000011096"/>
    </source>
</evidence>
<dbReference type="EMBL" id="ANPB02000007">
    <property type="protein sequence ID" value="KAF4479303.1"/>
    <property type="molecule type" value="Genomic_DNA"/>
</dbReference>
<protein>
    <recommendedName>
        <fullName evidence="1">Heterokaryon incompatibility domain-containing protein</fullName>
    </recommendedName>
</protein>
<dbReference type="Proteomes" id="UP000011096">
    <property type="component" value="Unassembled WGS sequence"/>
</dbReference>
<organism evidence="2 3">
    <name type="scientific">Colletotrichum fructicola (strain Nara gc5)</name>
    <name type="common">Anthracnose fungus</name>
    <name type="synonym">Colletotrichum gloeosporioides (strain Nara gc5)</name>
    <dbReference type="NCBI Taxonomy" id="1213859"/>
    <lineage>
        <taxon>Eukaryota</taxon>
        <taxon>Fungi</taxon>
        <taxon>Dikarya</taxon>
        <taxon>Ascomycota</taxon>
        <taxon>Pezizomycotina</taxon>
        <taxon>Sordariomycetes</taxon>
        <taxon>Hypocreomycetidae</taxon>
        <taxon>Glomerellales</taxon>
        <taxon>Glomerellaceae</taxon>
        <taxon>Colletotrichum</taxon>
        <taxon>Colletotrichum gloeosporioides species complex</taxon>
    </lineage>
</organism>
<keyword evidence="3" id="KW-1185">Reference proteome</keyword>
<dbReference type="AlphaFoldDB" id="A0A7J6ITF7"/>
<dbReference type="InParanoid" id="A0A7J6ITF7"/>
<evidence type="ECO:0000259" key="1">
    <source>
        <dbReference type="Pfam" id="PF06985"/>
    </source>
</evidence>
<name>A0A7J6ITF7_COLFN</name>
<dbReference type="InterPro" id="IPR010730">
    <property type="entry name" value="HET"/>
</dbReference>